<dbReference type="Proteomes" id="UP001054945">
    <property type="component" value="Unassembled WGS sequence"/>
</dbReference>
<feature type="transmembrane region" description="Helical" evidence="1">
    <location>
        <begin position="20"/>
        <end position="43"/>
    </location>
</feature>
<protein>
    <recommendedName>
        <fullName evidence="4">Transmembrane protein</fullName>
    </recommendedName>
</protein>
<name>A0AAV4X3D2_CAEEX</name>
<proteinExistence type="predicted"/>
<feature type="transmembrane region" description="Helical" evidence="1">
    <location>
        <begin position="86"/>
        <end position="104"/>
    </location>
</feature>
<keyword evidence="1" id="KW-0812">Transmembrane</keyword>
<comment type="caution">
    <text evidence="2">The sequence shown here is derived from an EMBL/GenBank/DDBJ whole genome shotgun (WGS) entry which is preliminary data.</text>
</comment>
<keyword evidence="1" id="KW-1133">Transmembrane helix</keyword>
<evidence type="ECO:0000313" key="2">
    <source>
        <dbReference type="EMBL" id="GIY89351.1"/>
    </source>
</evidence>
<organism evidence="2 3">
    <name type="scientific">Caerostris extrusa</name>
    <name type="common">Bark spider</name>
    <name type="synonym">Caerostris bankana</name>
    <dbReference type="NCBI Taxonomy" id="172846"/>
    <lineage>
        <taxon>Eukaryota</taxon>
        <taxon>Metazoa</taxon>
        <taxon>Ecdysozoa</taxon>
        <taxon>Arthropoda</taxon>
        <taxon>Chelicerata</taxon>
        <taxon>Arachnida</taxon>
        <taxon>Araneae</taxon>
        <taxon>Araneomorphae</taxon>
        <taxon>Entelegynae</taxon>
        <taxon>Araneoidea</taxon>
        <taxon>Araneidae</taxon>
        <taxon>Caerostris</taxon>
    </lineage>
</organism>
<evidence type="ECO:0008006" key="4">
    <source>
        <dbReference type="Google" id="ProtNLM"/>
    </source>
</evidence>
<gene>
    <name evidence="2" type="ORF">CEXT_188591</name>
</gene>
<evidence type="ECO:0000313" key="3">
    <source>
        <dbReference type="Proteomes" id="UP001054945"/>
    </source>
</evidence>
<dbReference type="EMBL" id="BPLR01017192">
    <property type="protein sequence ID" value="GIY89351.1"/>
    <property type="molecule type" value="Genomic_DNA"/>
</dbReference>
<evidence type="ECO:0000256" key="1">
    <source>
        <dbReference type="SAM" id="Phobius"/>
    </source>
</evidence>
<keyword evidence="3" id="KW-1185">Reference proteome</keyword>
<accession>A0AAV4X3D2</accession>
<keyword evidence="1" id="KW-0472">Membrane</keyword>
<dbReference type="AlphaFoldDB" id="A0AAV4X3D2"/>
<sequence>MTEIPRFPNEFREKNPGVFVLFFTSVRGIKYYLATMQVILFFLPHPFTEISIPRHPLSNPVKALFTARVRSSVGSNDSDSKLMKKGFSLLASSGWVVLLLLIFFSSHSKTNSLFIFFLPGKKGSRRNEISARESSWQS</sequence>
<reference evidence="2 3" key="1">
    <citation type="submission" date="2021-06" db="EMBL/GenBank/DDBJ databases">
        <title>Caerostris extrusa draft genome.</title>
        <authorList>
            <person name="Kono N."/>
            <person name="Arakawa K."/>
        </authorList>
    </citation>
    <scope>NUCLEOTIDE SEQUENCE [LARGE SCALE GENOMIC DNA]</scope>
</reference>